<feature type="compositionally biased region" description="Basic residues" evidence="1">
    <location>
        <begin position="75"/>
        <end position="84"/>
    </location>
</feature>
<dbReference type="AlphaFoldDB" id="A0A7N0VL56"/>
<evidence type="ECO:0000313" key="2">
    <source>
        <dbReference type="EnsemblPlants" id="Kaladp1222s0019.1.v1.1.CDS.1"/>
    </source>
</evidence>
<proteinExistence type="predicted"/>
<feature type="compositionally biased region" description="Low complexity" evidence="1">
    <location>
        <begin position="99"/>
        <end position="108"/>
    </location>
</feature>
<dbReference type="Proteomes" id="UP000594263">
    <property type="component" value="Unplaced"/>
</dbReference>
<evidence type="ECO:0000313" key="3">
    <source>
        <dbReference type="Proteomes" id="UP000594263"/>
    </source>
</evidence>
<evidence type="ECO:0000256" key="1">
    <source>
        <dbReference type="SAM" id="MobiDB-lite"/>
    </source>
</evidence>
<protein>
    <submittedName>
        <fullName evidence="2">Uncharacterized protein</fullName>
    </submittedName>
</protein>
<organism evidence="2 3">
    <name type="scientific">Kalanchoe fedtschenkoi</name>
    <name type="common">Lavender scallops</name>
    <name type="synonym">South American air plant</name>
    <dbReference type="NCBI Taxonomy" id="63787"/>
    <lineage>
        <taxon>Eukaryota</taxon>
        <taxon>Viridiplantae</taxon>
        <taxon>Streptophyta</taxon>
        <taxon>Embryophyta</taxon>
        <taxon>Tracheophyta</taxon>
        <taxon>Spermatophyta</taxon>
        <taxon>Magnoliopsida</taxon>
        <taxon>eudicotyledons</taxon>
        <taxon>Gunneridae</taxon>
        <taxon>Pentapetalae</taxon>
        <taxon>Saxifragales</taxon>
        <taxon>Crassulaceae</taxon>
        <taxon>Kalanchoe</taxon>
    </lineage>
</organism>
<feature type="compositionally biased region" description="Basic residues" evidence="1">
    <location>
        <begin position="133"/>
        <end position="144"/>
    </location>
</feature>
<feature type="compositionally biased region" description="Polar residues" evidence="1">
    <location>
        <begin position="1"/>
        <end position="17"/>
    </location>
</feature>
<dbReference type="Gramene" id="Kaladp1222s0019.1.v1.1">
    <property type="protein sequence ID" value="Kaladp1222s0019.1.v1.1.CDS.1"/>
    <property type="gene ID" value="Kaladp1222s0019.v1.1"/>
</dbReference>
<accession>A0A7N0VL56</accession>
<reference evidence="2" key="1">
    <citation type="submission" date="2021-01" db="UniProtKB">
        <authorList>
            <consortium name="EnsemblPlants"/>
        </authorList>
    </citation>
    <scope>IDENTIFICATION</scope>
</reference>
<sequence>MEALPSPSNLSPTNVACSSPIPTNPNPTTVTTPPDPLAAPKSPMAESSSPTVAAEAGANKENICPVTNLAASSRVSRKRRRFSRKPLADITNEFKQRNSSSEGLLGSSGAPGQKTLKRKAGLGGCDGGEVKRSSRSKTLRMSFR</sequence>
<name>A0A7N0VL56_KALFE</name>
<feature type="region of interest" description="Disordered" evidence="1">
    <location>
        <begin position="1"/>
        <end position="144"/>
    </location>
</feature>
<dbReference type="EnsemblPlants" id="Kaladp1222s0019.1.v1.1">
    <property type="protein sequence ID" value="Kaladp1222s0019.1.v1.1.CDS.1"/>
    <property type="gene ID" value="Kaladp1222s0019.v1.1"/>
</dbReference>
<keyword evidence="3" id="KW-1185">Reference proteome</keyword>